<proteinExistence type="predicted"/>
<dbReference type="AlphaFoldDB" id="A0A917HZF2"/>
<reference evidence="1" key="1">
    <citation type="journal article" date="2014" name="Int. J. Syst. Evol. Microbiol.">
        <title>Complete genome sequence of Corynebacterium casei LMG S-19264T (=DSM 44701T), isolated from a smear-ripened cheese.</title>
        <authorList>
            <consortium name="US DOE Joint Genome Institute (JGI-PGF)"/>
            <person name="Walter F."/>
            <person name="Albersmeier A."/>
            <person name="Kalinowski J."/>
            <person name="Ruckert C."/>
        </authorList>
    </citation>
    <scope>NUCLEOTIDE SEQUENCE</scope>
    <source>
        <strain evidence="1">CGMCC 1.15763</strain>
    </source>
</reference>
<gene>
    <name evidence="1" type="ORF">GCM10011416_18290</name>
</gene>
<accession>A0A917HZF2</accession>
<comment type="caution">
    <text evidence="1">The sequence shown here is derived from an EMBL/GenBank/DDBJ whole genome shotgun (WGS) entry which is preliminary data.</text>
</comment>
<evidence type="ECO:0000313" key="1">
    <source>
        <dbReference type="EMBL" id="GGH00149.1"/>
    </source>
</evidence>
<dbReference type="Proteomes" id="UP000633278">
    <property type="component" value="Unassembled WGS sequence"/>
</dbReference>
<protein>
    <submittedName>
        <fullName evidence="1">Uncharacterized protein</fullName>
    </submittedName>
</protein>
<reference evidence="1" key="2">
    <citation type="submission" date="2020-09" db="EMBL/GenBank/DDBJ databases">
        <authorList>
            <person name="Sun Q."/>
            <person name="Zhou Y."/>
        </authorList>
    </citation>
    <scope>NUCLEOTIDE SEQUENCE</scope>
    <source>
        <strain evidence="1">CGMCC 1.15763</strain>
    </source>
</reference>
<keyword evidence="2" id="KW-1185">Reference proteome</keyword>
<dbReference type="EMBL" id="BMJW01000002">
    <property type="protein sequence ID" value="GGH00149.1"/>
    <property type="molecule type" value="Genomic_DNA"/>
</dbReference>
<name>A0A917HZF2_9FLAO</name>
<dbReference type="RefSeq" id="WP_188599021.1">
    <property type="nucleotide sequence ID" value="NZ_BMJW01000002.1"/>
</dbReference>
<evidence type="ECO:0000313" key="2">
    <source>
        <dbReference type="Proteomes" id="UP000633278"/>
    </source>
</evidence>
<organism evidence="1 2">
    <name type="scientific">Polaribacter pacificus</name>
    <dbReference type="NCBI Taxonomy" id="1775173"/>
    <lineage>
        <taxon>Bacteria</taxon>
        <taxon>Pseudomonadati</taxon>
        <taxon>Bacteroidota</taxon>
        <taxon>Flavobacteriia</taxon>
        <taxon>Flavobacteriales</taxon>
        <taxon>Flavobacteriaceae</taxon>
    </lineage>
</organism>
<sequence length="222" mass="25710">MKKKRSLNFTSFVIVFFTSLGVFSQEIKEGTYCVESGNLNLNYNCYTFYKNGTFDYKSGMGDEEYTIGKGTYQVKDSELIVEFKKIAPKRLGYSKIQFWRQKGDSVSVEVQVRNMDNSFVKESTLMNSMDSSKVISIKEGKAIFKIKNSTKESTIKIGLKGYDGQEFNIKNYYNYKVEVFLNKKSGVPFFDRKINYPLVEVKDSYYITMSSNGYKVLWEKTL</sequence>